<feature type="domain" description="Myb-like" evidence="2">
    <location>
        <begin position="160"/>
        <end position="204"/>
    </location>
</feature>
<dbReference type="PROSITE" id="PS50090">
    <property type="entry name" value="MYB_LIKE"/>
    <property type="match status" value="2"/>
</dbReference>
<dbReference type="CDD" id="cd11660">
    <property type="entry name" value="SANT_TRF"/>
    <property type="match status" value="1"/>
</dbReference>
<protein>
    <recommendedName>
        <fullName evidence="5">Myb-like domain-containing protein</fullName>
    </recommendedName>
</protein>
<dbReference type="SMART" id="SM00717">
    <property type="entry name" value="SANT"/>
    <property type="match status" value="2"/>
</dbReference>
<evidence type="ECO:0000256" key="1">
    <source>
        <dbReference type="SAM" id="MobiDB-lite"/>
    </source>
</evidence>
<dbReference type="InterPro" id="IPR001005">
    <property type="entry name" value="SANT/Myb"/>
</dbReference>
<name>A0A0H5QQ33_9EUKA</name>
<evidence type="ECO:0000313" key="4">
    <source>
        <dbReference type="EMBL" id="CRZ03732.1"/>
    </source>
</evidence>
<proteinExistence type="predicted"/>
<organism evidence="4">
    <name type="scientific">Spongospora subterranea</name>
    <dbReference type="NCBI Taxonomy" id="70186"/>
    <lineage>
        <taxon>Eukaryota</taxon>
        <taxon>Sar</taxon>
        <taxon>Rhizaria</taxon>
        <taxon>Endomyxa</taxon>
        <taxon>Phytomyxea</taxon>
        <taxon>Plasmodiophorida</taxon>
        <taxon>Plasmodiophoridae</taxon>
        <taxon>Spongospora</taxon>
    </lineage>
</organism>
<accession>A0A0H5QQ33</accession>
<dbReference type="CDD" id="cd00167">
    <property type="entry name" value="SANT"/>
    <property type="match status" value="1"/>
</dbReference>
<dbReference type="InterPro" id="IPR017930">
    <property type="entry name" value="Myb_dom"/>
</dbReference>
<evidence type="ECO:0000259" key="2">
    <source>
        <dbReference type="PROSITE" id="PS50090"/>
    </source>
</evidence>
<feature type="region of interest" description="Disordered" evidence="1">
    <location>
        <begin position="282"/>
        <end position="308"/>
    </location>
</feature>
<reference evidence="4" key="1">
    <citation type="submission" date="2015-04" db="EMBL/GenBank/DDBJ databases">
        <title>The genome sequence of the plant pathogenic Rhizarian Plasmodiophora brassicae reveals insights in its biotrophic life cycle and the origin of chitin synthesis.</title>
        <authorList>
            <person name="Schwelm A."/>
            <person name="Fogelqvist J."/>
            <person name="Knaust A."/>
            <person name="Julke S."/>
            <person name="Lilja T."/>
            <person name="Dhandapani V."/>
            <person name="Bonilla-Rosso G."/>
            <person name="Karlsson M."/>
            <person name="Shevchenko A."/>
            <person name="Choi S.R."/>
            <person name="Kim H.G."/>
            <person name="Park J.Y."/>
            <person name="Lim Y.P."/>
            <person name="Ludwig-Muller J."/>
            <person name="Dixelius C."/>
        </authorList>
    </citation>
    <scope>NUCLEOTIDE SEQUENCE</scope>
    <source>
        <tissue evidence="4">Potato root galls</tissue>
    </source>
</reference>
<dbReference type="Gene3D" id="1.10.10.60">
    <property type="entry name" value="Homeodomain-like"/>
    <property type="match status" value="2"/>
</dbReference>
<dbReference type="AlphaFoldDB" id="A0A0H5QQ33"/>
<evidence type="ECO:0000259" key="3">
    <source>
        <dbReference type="PROSITE" id="PS51294"/>
    </source>
</evidence>
<dbReference type="PROSITE" id="PS51294">
    <property type="entry name" value="HTH_MYB"/>
    <property type="match status" value="1"/>
</dbReference>
<dbReference type="InterPro" id="IPR009057">
    <property type="entry name" value="Homeodomain-like_sf"/>
</dbReference>
<evidence type="ECO:0008006" key="5">
    <source>
        <dbReference type="Google" id="ProtNLM"/>
    </source>
</evidence>
<dbReference type="SUPFAM" id="SSF46689">
    <property type="entry name" value="Homeodomain-like"/>
    <property type="match status" value="2"/>
</dbReference>
<feature type="domain" description="HTH myb-type" evidence="3">
    <location>
        <begin position="160"/>
        <end position="208"/>
    </location>
</feature>
<dbReference type="Pfam" id="PF00249">
    <property type="entry name" value="Myb_DNA-binding"/>
    <property type="match status" value="2"/>
</dbReference>
<dbReference type="EMBL" id="HACM01003290">
    <property type="protein sequence ID" value="CRZ03732.1"/>
    <property type="molecule type" value="Transcribed_RNA"/>
</dbReference>
<sequence>MREIRLDPSDRTVHLIDYDMKHELLNSLISILTEHVTRQITNQLPPSPSSLIDAMPGSGWYIIRSNDPKIEIHVGEYDIGTYARFRLEYRHPTFYIMYRVETERSRMISSAADVVMADRQIEGDVTTTNATPHLAVVAGSSSDAGSSDGALAPLPALDIWADQEVLNLRKGVERFGRRWKTIGLKYGFIGRTSKELSLKWEELSREDEPSGGTANALNMTTGGLPIASRRRLMPKFTSQETVMLKQAVNQHGQDWARIASSYDFGGRDGPALRKKWTRLQAMPPAHDPPIDSPRTTRQQLLETDVVCR</sequence>
<feature type="domain" description="Myb-like" evidence="2">
    <location>
        <begin position="235"/>
        <end position="280"/>
    </location>
</feature>